<sequence>MKKHNRKWMILLLLIILAGGVSLAATQISLDSPASLPSDI</sequence>
<protein>
    <submittedName>
        <fullName evidence="1">Uncharacterized protein</fullName>
    </submittedName>
</protein>
<gene>
    <name evidence="1" type="ORF">RM552_12765</name>
</gene>
<reference evidence="1 2" key="1">
    <citation type="submission" date="2023-09" db="EMBL/GenBank/DDBJ databases">
        <authorList>
            <person name="Rey-Velasco X."/>
        </authorList>
    </citation>
    <scope>NUCLEOTIDE SEQUENCE [LARGE SCALE GENOMIC DNA]</scope>
    <source>
        <strain evidence="1 2">P117</strain>
    </source>
</reference>
<dbReference type="Proteomes" id="UP001253545">
    <property type="component" value="Unassembled WGS sequence"/>
</dbReference>
<keyword evidence="2" id="KW-1185">Reference proteome</keyword>
<organism evidence="1 2">
    <name type="scientific">Glaciecola petra</name>
    <dbReference type="NCBI Taxonomy" id="3075602"/>
    <lineage>
        <taxon>Bacteria</taxon>
        <taxon>Pseudomonadati</taxon>
        <taxon>Pseudomonadota</taxon>
        <taxon>Gammaproteobacteria</taxon>
        <taxon>Alteromonadales</taxon>
        <taxon>Alteromonadaceae</taxon>
        <taxon>Glaciecola</taxon>
    </lineage>
</organism>
<dbReference type="EMBL" id="JAVRHX010000003">
    <property type="protein sequence ID" value="MDT0595723.1"/>
    <property type="molecule type" value="Genomic_DNA"/>
</dbReference>
<evidence type="ECO:0000313" key="2">
    <source>
        <dbReference type="Proteomes" id="UP001253545"/>
    </source>
</evidence>
<proteinExistence type="predicted"/>
<comment type="caution">
    <text evidence="1">The sequence shown here is derived from an EMBL/GenBank/DDBJ whole genome shotgun (WGS) entry which is preliminary data.</text>
</comment>
<accession>A0ABU2ZSW4</accession>
<evidence type="ECO:0000313" key="1">
    <source>
        <dbReference type="EMBL" id="MDT0595723.1"/>
    </source>
</evidence>
<dbReference type="RefSeq" id="WP_311369239.1">
    <property type="nucleotide sequence ID" value="NZ_JAVRHX010000003.1"/>
</dbReference>
<name>A0ABU2ZSW4_9ALTE</name>